<reference evidence="3 4" key="1">
    <citation type="submission" date="2024-08" db="EMBL/GenBank/DDBJ databases">
        <authorList>
            <person name="Ishaq N."/>
        </authorList>
    </citation>
    <scope>NUCLEOTIDE SEQUENCE [LARGE SCALE GENOMIC DNA]</scope>
    <source>
        <strain evidence="3 4">DSM 18651</strain>
    </source>
</reference>
<evidence type="ECO:0000256" key="1">
    <source>
        <dbReference type="ARBA" id="ARBA00034120"/>
    </source>
</evidence>
<gene>
    <name evidence="3" type="ORF">ACCI49_20285</name>
</gene>
<keyword evidence="4" id="KW-1185">Reference proteome</keyword>
<dbReference type="PANTHER" id="PTHR34047">
    <property type="entry name" value="NUCLEAR INTRON MATURASE 1, MITOCHONDRIAL-RELATED"/>
    <property type="match status" value="1"/>
</dbReference>
<dbReference type="CDD" id="cd01651">
    <property type="entry name" value="RT_G2_intron"/>
    <property type="match status" value="1"/>
</dbReference>
<dbReference type="EMBL" id="JBGMEK010000079">
    <property type="protein sequence ID" value="MFA0813244.1"/>
    <property type="molecule type" value="Genomic_DNA"/>
</dbReference>
<dbReference type="Proteomes" id="UP001569428">
    <property type="component" value="Unassembled WGS sequence"/>
</dbReference>
<feature type="domain" description="Reverse transcriptase" evidence="2">
    <location>
        <begin position="1"/>
        <end position="170"/>
    </location>
</feature>
<organism evidence="3 4">
    <name type="scientific">Microbulbifer epialgicus</name>
    <dbReference type="NCBI Taxonomy" id="393907"/>
    <lineage>
        <taxon>Bacteria</taxon>
        <taxon>Pseudomonadati</taxon>
        <taxon>Pseudomonadota</taxon>
        <taxon>Gammaproteobacteria</taxon>
        <taxon>Cellvibrionales</taxon>
        <taxon>Microbulbiferaceae</taxon>
        <taxon>Microbulbifer</taxon>
    </lineage>
</organism>
<keyword evidence="3" id="KW-0808">Transferase</keyword>
<dbReference type="Pfam" id="PF00078">
    <property type="entry name" value="RVT_1"/>
    <property type="match status" value="1"/>
</dbReference>
<proteinExistence type="inferred from homology"/>
<keyword evidence="3" id="KW-0548">Nucleotidyltransferase</keyword>
<keyword evidence="3" id="KW-0695">RNA-directed DNA polymerase</keyword>
<evidence type="ECO:0000313" key="3">
    <source>
        <dbReference type="EMBL" id="MFA0813244.1"/>
    </source>
</evidence>
<comment type="similarity">
    <text evidence="1">Belongs to the bacterial reverse transcriptase family.</text>
</comment>
<dbReference type="InterPro" id="IPR043502">
    <property type="entry name" value="DNA/RNA_pol_sf"/>
</dbReference>
<dbReference type="PROSITE" id="PS50878">
    <property type="entry name" value="RT_POL"/>
    <property type="match status" value="1"/>
</dbReference>
<sequence>MCTDNTLKRESSPAITYDKGFFDDQLDHGWLLRMLALRIDDKALLTLIMQWLKVRVQTLDGKFSKPAAGTPQGGVISPVLANIYLHYALDLWFEKKVKPRMRGRAMLIRYADDIVVAFQLKTDAERFYRVLPRRLNKFGLQLAPKITHLKRFSRFHPGRKRRFQFLGFEFYWSLDVNQRPRLRRRTAAKKQKDTMETLYHWIKAKRSERLREWLPILKRKLEGFQNYFGLPDNSRNLSRLYSYVLHSIHKWLNRRSQRKSYNWNSLKEMLGYFGLKPPQVYKRSILVDWY</sequence>
<dbReference type="GO" id="GO:0003964">
    <property type="term" value="F:RNA-directed DNA polymerase activity"/>
    <property type="evidence" value="ECO:0007669"/>
    <property type="project" value="UniProtKB-KW"/>
</dbReference>
<comment type="caution">
    <text evidence="3">The sequence shown here is derived from an EMBL/GenBank/DDBJ whole genome shotgun (WGS) entry which is preliminary data.</text>
</comment>
<accession>A0ABV4P5K3</accession>
<evidence type="ECO:0000259" key="2">
    <source>
        <dbReference type="PROSITE" id="PS50878"/>
    </source>
</evidence>
<dbReference type="RefSeq" id="WP_371841034.1">
    <property type="nucleotide sequence ID" value="NZ_JBGMEK010000079.1"/>
</dbReference>
<dbReference type="InterPro" id="IPR000477">
    <property type="entry name" value="RT_dom"/>
</dbReference>
<dbReference type="SUPFAM" id="SSF56672">
    <property type="entry name" value="DNA/RNA polymerases"/>
    <property type="match status" value="1"/>
</dbReference>
<dbReference type="InterPro" id="IPR051083">
    <property type="entry name" value="GrpII_Intron_Splice-Mob/Def"/>
</dbReference>
<evidence type="ECO:0000313" key="4">
    <source>
        <dbReference type="Proteomes" id="UP001569428"/>
    </source>
</evidence>
<name>A0ABV4P5K3_9GAMM</name>
<protein>
    <submittedName>
        <fullName evidence="3">Reverse transcriptase domain-containing protein</fullName>
    </submittedName>
</protein>
<dbReference type="PANTHER" id="PTHR34047:SF8">
    <property type="entry name" value="PROTEIN YKFC"/>
    <property type="match status" value="1"/>
</dbReference>